<name>A0ABY6ABV6_9GAMM</name>
<proteinExistence type="predicted"/>
<reference evidence="3" key="1">
    <citation type="submission" date="2020-06" db="EMBL/GenBank/DDBJ databases">
        <title>Thalassolituus marinus alknpb1M-1, a hydrocarbon-degrading bacterium isolated from the deep-sea overlying water using an in-situ strategy from the South China Sea basin.</title>
        <authorList>
            <person name="Dong C."/>
            <person name="Chen Y."/>
            <person name="Shao Z."/>
        </authorList>
    </citation>
    <scope>NUCLEOTIDE SEQUENCE [LARGE SCALE GENOMIC DNA]</scope>
    <source>
        <strain evidence="3">alknpb1M-1</strain>
    </source>
</reference>
<dbReference type="SUPFAM" id="SSF48452">
    <property type="entry name" value="TPR-like"/>
    <property type="match status" value="1"/>
</dbReference>
<evidence type="ECO:0000313" key="3">
    <source>
        <dbReference type="Proteomes" id="UP001065322"/>
    </source>
</evidence>
<dbReference type="EMBL" id="CP054475">
    <property type="protein sequence ID" value="UXD88247.1"/>
    <property type="molecule type" value="Genomic_DNA"/>
</dbReference>
<dbReference type="InterPro" id="IPR011990">
    <property type="entry name" value="TPR-like_helical_dom_sf"/>
</dbReference>
<accession>A0ABY6ABV6</accession>
<dbReference type="RefSeq" id="WP_260996987.1">
    <property type="nucleotide sequence ID" value="NZ_CP054475.1"/>
</dbReference>
<feature type="domain" description="Methyltransferase" evidence="1">
    <location>
        <begin position="433"/>
        <end position="549"/>
    </location>
</feature>
<keyword evidence="2" id="KW-0808">Transferase</keyword>
<dbReference type="PANTHER" id="PTHR43861">
    <property type="entry name" value="TRANS-ACONITATE 2-METHYLTRANSFERASE-RELATED"/>
    <property type="match status" value="1"/>
</dbReference>
<dbReference type="Gene3D" id="3.40.50.150">
    <property type="entry name" value="Vaccinia Virus protein VP39"/>
    <property type="match status" value="1"/>
</dbReference>
<gene>
    <name evidence="2" type="ORF">HUF19_12800</name>
</gene>
<dbReference type="GO" id="GO:0008168">
    <property type="term" value="F:methyltransferase activity"/>
    <property type="evidence" value="ECO:0007669"/>
    <property type="project" value="UniProtKB-KW"/>
</dbReference>
<dbReference type="CDD" id="cd02440">
    <property type="entry name" value="AdoMet_MTases"/>
    <property type="match status" value="1"/>
</dbReference>
<dbReference type="Gene3D" id="1.25.40.10">
    <property type="entry name" value="Tetratricopeptide repeat domain"/>
    <property type="match status" value="2"/>
</dbReference>
<dbReference type="InterPro" id="IPR025714">
    <property type="entry name" value="Methyltranfer_dom"/>
</dbReference>
<keyword evidence="2" id="KW-0489">Methyltransferase</keyword>
<protein>
    <submittedName>
        <fullName evidence="2">Methyltransferase domain-containing protein</fullName>
    </submittedName>
</protein>
<evidence type="ECO:0000313" key="2">
    <source>
        <dbReference type="EMBL" id="UXD88247.1"/>
    </source>
</evidence>
<dbReference type="SUPFAM" id="SSF53335">
    <property type="entry name" value="S-adenosyl-L-methionine-dependent methyltransferases"/>
    <property type="match status" value="1"/>
</dbReference>
<dbReference type="InterPro" id="IPR029063">
    <property type="entry name" value="SAM-dependent_MTases_sf"/>
</dbReference>
<dbReference type="GO" id="GO:0032259">
    <property type="term" value="P:methylation"/>
    <property type="evidence" value="ECO:0007669"/>
    <property type="project" value="UniProtKB-KW"/>
</dbReference>
<dbReference type="Pfam" id="PF13847">
    <property type="entry name" value="Methyltransf_31"/>
    <property type="match status" value="1"/>
</dbReference>
<dbReference type="Proteomes" id="UP001065322">
    <property type="component" value="Chromosome"/>
</dbReference>
<dbReference type="SMART" id="SM00028">
    <property type="entry name" value="TPR"/>
    <property type="match status" value="4"/>
</dbReference>
<dbReference type="InterPro" id="IPR019734">
    <property type="entry name" value="TPR_rpt"/>
</dbReference>
<evidence type="ECO:0000259" key="1">
    <source>
        <dbReference type="Pfam" id="PF13847"/>
    </source>
</evidence>
<organism evidence="2 3">
    <name type="scientific">Thalassolituus hydrocarboniclasticus</name>
    <dbReference type="NCBI Taxonomy" id="2742796"/>
    <lineage>
        <taxon>Bacteria</taxon>
        <taxon>Pseudomonadati</taxon>
        <taxon>Pseudomonadota</taxon>
        <taxon>Gammaproteobacteria</taxon>
        <taxon>Oceanospirillales</taxon>
        <taxon>Oceanospirillaceae</taxon>
        <taxon>Thalassolituus</taxon>
    </lineage>
</organism>
<sequence>MASAQLQTVARNGTGEYRHLYELASKLYSDAVAQQDEHLLQEACALAEAAQQLRPDNLAGLNLLARIELQQHHLAAAEYWVNRGLALKPDSASLLYSAGHIALSQQQLDKAEDYFTRSSRISRVATKAANFLAHVKLLQGDYVEAFRHYRELVKTQSRDKQIRSKLFESASQVIADFYSEELEQDLLRYLDFTDTDHSQLRSLTTSLLKHKLRLSEAGCPLELETIASDNLLLKSLTRFYFCDPLIERLLLTLRKSLLLSCSSNLAIKKDLLPLVTSLAHQCSLNESVWYTTTQEEALVQQLEMLCSKMLNIDELQATDIYPAMLLVQMYKPLIHCEFFQALTQKKLQWPKMMDSLVRSAVTEQQNLSRLLDTIPTIGICADSTSKKVQQQYNQNPYPRWTDIGYSQPGNYKTALQSAFPQHELLPQTDNGTLNILVAGCGTGRHAIRLAQYFTQVKVSALDLSHSALAYAKYQAEKRHCHNIHFMQGDILQLDNLRETFDVIECSGVLHHMHSPITGLRALAQQLKSGGVIKIALYSATARQKISELRKLWGNKLPGKPAEMRLIREALLQGSIEGDWKEIYNSPDFYSLSACRDLLFHEQEHVFDVLELEDFLAGAGLEWIGMLPPPDSQELLSLTGKHSSRISPEEWHTLEQNNPQLFAGMYQFYARKP</sequence>
<keyword evidence="3" id="KW-1185">Reference proteome</keyword>